<protein>
    <submittedName>
        <fullName evidence="2">Uncharacterized protein</fullName>
    </submittedName>
</protein>
<dbReference type="AlphaFoldDB" id="A0AAD4MP47"/>
<dbReference type="EMBL" id="JAKKPZ010000129">
    <property type="protein sequence ID" value="KAI1701008.1"/>
    <property type="molecule type" value="Genomic_DNA"/>
</dbReference>
<feature type="coiled-coil region" evidence="1">
    <location>
        <begin position="23"/>
        <end position="57"/>
    </location>
</feature>
<evidence type="ECO:0000313" key="3">
    <source>
        <dbReference type="Proteomes" id="UP001201812"/>
    </source>
</evidence>
<proteinExistence type="predicted"/>
<keyword evidence="1" id="KW-0175">Coiled coil</keyword>
<evidence type="ECO:0000313" key="2">
    <source>
        <dbReference type="EMBL" id="KAI1701008.1"/>
    </source>
</evidence>
<comment type="caution">
    <text evidence="2">The sequence shown here is derived from an EMBL/GenBank/DDBJ whole genome shotgun (WGS) entry which is preliminary data.</text>
</comment>
<reference evidence="2" key="1">
    <citation type="submission" date="2022-01" db="EMBL/GenBank/DDBJ databases">
        <title>Genome Sequence Resource for Two Populations of Ditylenchus destructor, the Migratory Endoparasitic Phytonematode.</title>
        <authorList>
            <person name="Zhang H."/>
            <person name="Lin R."/>
            <person name="Xie B."/>
        </authorList>
    </citation>
    <scope>NUCLEOTIDE SEQUENCE</scope>
    <source>
        <strain evidence="2">BazhouSP</strain>
    </source>
</reference>
<accession>A0AAD4MP47</accession>
<evidence type="ECO:0000256" key="1">
    <source>
        <dbReference type="SAM" id="Coils"/>
    </source>
</evidence>
<keyword evidence="3" id="KW-1185">Reference proteome</keyword>
<sequence length="69" mass="7986">MASENEANANKFAKLHEMVEELKSDYDREMKDNSSQISELKERNTKLEEENEMLKADLKGSVFGSTFIR</sequence>
<organism evidence="2 3">
    <name type="scientific">Ditylenchus destructor</name>
    <dbReference type="NCBI Taxonomy" id="166010"/>
    <lineage>
        <taxon>Eukaryota</taxon>
        <taxon>Metazoa</taxon>
        <taxon>Ecdysozoa</taxon>
        <taxon>Nematoda</taxon>
        <taxon>Chromadorea</taxon>
        <taxon>Rhabditida</taxon>
        <taxon>Tylenchina</taxon>
        <taxon>Tylenchomorpha</taxon>
        <taxon>Sphaerularioidea</taxon>
        <taxon>Anguinidae</taxon>
        <taxon>Anguininae</taxon>
        <taxon>Ditylenchus</taxon>
    </lineage>
</organism>
<dbReference type="Proteomes" id="UP001201812">
    <property type="component" value="Unassembled WGS sequence"/>
</dbReference>
<gene>
    <name evidence="2" type="ORF">DdX_16377</name>
</gene>
<name>A0AAD4MP47_9BILA</name>